<evidence type="ECO:0000313" key="5">
    <source>
        <dbReference type="Proteomes" id="UP000297014"/>
    </source>
</evidence>
<dbReference type="InterPro" id="IPR036388">
    <property type="entry name" value="WH-like_DNA-bd_sf"/>
</dbReference>
<dbReference type="GO" id="GO:0003700">
    <property type="term" value="F:DNA-binding transcription factor activity"/>
    <property type="evidence" value="ECO:0007669"/>
    <property type="project" value="TreeGrafter"/>
</dbReference>
<evidence type="ECO:0000256" key="1">
    <source>
        <dbReference type="ARBA" id="ARBA00023125"/>
    </source>
</evidence>
<gene>
    <name evidence="3" type="ORF">AJ85_15240</name>
    <name evidence="2" type="ORF">BALCAV_0202820</name>
</gene>
<keyword evidence="4" id="KW-1185">Reference proteome</keyword>
<dbReference type="EMBL" id="ALPT02000006">
    <property type="protein sequence ID" value="KGA98701.1"/>
    <property type="molecule type" value="Genomic_DNA"/>
</dbReference>
<dbReference type="Proteomes" id="UP000297014">
    <property type="component" value="Unassembled WGS sequence"/>
</dbReference>
<reference evidence="2 4" key="1">
    <citation type="journal article" date="2014" name="Genome Announc.">
        <title>Draft Genome Sequence of Bacillus alcalophilus AV1934, a Classic Alkaliphile Isolated from Human Feces in 1934.</title>
        <authorList>
            <person name="Attie O."/>
            <person name="Jayaprakash A."/>
            <person name="Shah H."/>
            <person name="Paulsen I.T."/>
            <person name="Morino M."/>
            <person name="Takahashi Y."/>
            <person name="Narumi I."/>
            <person name="Sachidanandam R."/>
            <person name="Satoh K."/>
            <person name="Ito M."/>
            <person name="Krulwich T.A."/>
        </authorList>
    </citation>
    <scope>NUCLEOTIDE SEQUENCE [LARGE SCALE GENOMIC DNA]</scope>
    <source>
        <strain evidence="2 4">AV1934</strain>
    </source>
</reference>
<dbReference type="PANTHER" id="PTHR33221:SF5">
    <property type="entry name" value="HTH-TYPE TRANSCRIPTIONAL REGULATOR ISCR"/>
    <property type="match status" value="1"/>
</dbReference>
<dbReference type="GO" id="GO:0005829">
    <property type="term" value="C:cytosol"/>
    <property type="evidence" value="ECO:0007669"/>
    <property type="project" value="TreeGrafter"/>
</dbReference>
<accession>A0A094WPG4</accession>
<comment type="caution">
    <text evidence="2">The sequence shown here is derived from an EMBL/GenBank/DDBJ whole genome shotgun (WGS) entry which is preliminary data.</text>
</comment>
<dbReference type="Proteomes" id="UP000002754">
    <property type="component" value="Unassembled WGS sequence"/>
</dbReference>
<dbReference type="Gene3D" id="1.10.10.10">
    <property type="entry name" value="Winged helix-like DNA-binding domain superfamily/Winged helix DNA-binding domain"/>
    <property type="match status" value="1"/>
</dbReference>
<dbReference type="OrthoDB" id="9795923at2"/>
<evidence type="ECO:0000313" key="3">
    <source>
        <dbReference type="EMBL" id="THG89773.1"/>
    </source>
</evidence>
<dbReference type="PROSITE" id="PS51197">
    <property type="entry name" value="HTH_RRF2_2"/>
    <property type="match status" value="1"/>
</dbReference>
<reference evidence="3 5" key="2">
    <citation type="submission" date="2014-01" db="EMBL/GenBank/DDBJ databases">
        <title>Draft genome sequencing of Bacillus alcalophilus CGMCC 1.3604.</title>
        <authorList>
            <person name="Yang J."/>
            <person name="Diao L."/>
            <person name="Yang S."/>
        </authorList>
    </citation>
    <scope>NUCLEOTIDE SEQUENCE [LARGE SCALE GENOMIC DNA]</scope>
    <source>
        <strain evidence="3 5">CGMCC 1.3604</strain>
    </source>
</reference>
<organism evidence="2 4">
    <name type="scientific">Alkalihalobacillus alcalophilus ATCC 27647 = CGMCC 1.3604</name>
    <dbReference type="NCBI Taxonomy" id="1218173"/>
    <lineage>
        <taxon>Bacteria</taxon>
        <taxon>Bacillati</taxon>
        <taxon>Bacillota</taxon>
        <taxon>Bacilli</taxon>
        <taxon>Bacillales</taxon>
        <taxon>Bacillaceae</taxon>
        <taxon>Alkalihalobacillus</taxon>
    </lineage>
</organism>
<dbReference type="AlphaFoldDB" id="A0A094WPG4"/>
<dbReference type="EMBL" id="JALP01000196">
    <property type="protein sequence ID" value="THG89773.1"/>
    <property type="molecule type" value="Genomic_DNA"/>
</dbReference>
<dbReference type="RefSeq" id="WP_003323677.1">
    <property type="nucleotide sequence ID" value="NZ_ALPT02000006.1"/>
</dbReference>
<keyword evidence="1" id="KW-0238">DNA-binding</keyword>
<dbReference type="GO" id="GO:0003677">
    <property type="term" value="F:DNA binding"/>
    <property type="evidence" value="ECO:0007669"/>
    <property type="project" value="UniProtKB-KW"/>
</dbReference>
<proteinExistence type="predicted"/>
<evidence type="ECO:0000313" key="4">
    <source>
        <dbReference type="Proteomes" id="UP000002754"/>
    </source>
</evidence>
<dbReference type="InterPro" id="IPR036390">
    <property type="entry name" value="WH_DNA-bd_sf"/>
</dbReference>
<sequence length="148" mass="16555">MRVSSKGEYSLRALIVLAKYSEKRLKVKEISEEILVPTPYLEKLLAQLKTLDYITSKRGMDGGFQLKKESSEIFIGEVIRKLEGPLAPMGCVSVTSYEACSLEPTCLLQPLWGLVRDTVADVLDATTLQDLLDQNIQMKGEKTDGFLR</sequence>
<dbReference type="SUPFAM" id="SSF46785">
    <property type="entry name" value="Winged helix' DNA-binding domain"/>
    <property type="match status" value="1"/>
</dbReference>
<evidence type="ECO:0000313" key="2">
    <source>
        <dbReference type="EMBL" id="KGA98701.1"/>
    </source>
</evidence>
<dbReference type="Pfam" id="PF02082">
    <property type="entry name" value="Rrf2"/>
    <property type="match status" value="1"/>
</dbReference>
<dbReference type="InterPro" id="IPR000944">
    <property type="entry name" value="Tscrpt_reg_Rrf2"/>
</dbReference>
<protein>
    <submittedName>
        <fullName evidence="2">BadM/Rrf2 family transcriptional regulator</fullName>
    </submittedName>
</protein>
<dbReference type="eggNOG" id="COG1959">
    <property type="taxonomic scope" value="Bacteria"/>
</dbReference>
<dbReference type="NCBIfam" id="TIGR00738">
    <property type="entry name" value="rrf2_super"/>
    <property type="match status" value="1"/>
</dbReference>
<dbReference type="STRING" id="1218173.BALCAV_0202820"/>
<name>A0A094WPG4_ALKAL</name>
<dbReference type="PANTHER" id="PTHR33221">
    <property type="entry name" value="WINGED HELIX-TURN-HELIX TRANSCRIPTIONAL REGULATOR, RRF2 FAMILY"/>
    <property type="match status" value="1"/>
</dbReference>